<gene>
    <name evidence="1" type="ORF">HNY73_006358</name>
</gene>
<proteinExistence type="predicted"/>
<comment type="caution">
    <text evidence="1">The sequence shown here is derived from an EMBL/GenBank/DDBJ whole genome shotgun (WGS) entry which is preliminary data.</text>
</comment>
<keyword evidence="2" id="KW-1185">Reference proteome</keyword>
<protein>
    <submittedName>
        <fullName evidence="1">Uncharacterized protein</fullName>
    </submittedName>
</protein>
<dbReference type="AlphaFoldDB" id="A0A8T0FJU2"/>
<sequence>MENPLHTQNALSLKELTRRNAAILLWQQNIHLLPKFHLGKEYLELTTKDWNRLINKVKNKIPELQLVRSEAKEVELFIKPICFEIVKWVSYNDFNFFQNCADFVYCLDVLSWSSEGTINYKKTAENLVRLKPFDRRFLYEYACEFCLEDEVEITWKNLSDEEKAMYSEKMQSRTPQGQILHHWTKHFDYEMETHDMIFSACYDAATKGNLVATQYFFPKLENDQRKLTVQVLPGLADGYSFSLPIEPVYCSLGHNRDILDYLLTRLTFEEFMEFFETHYQDILSCYTDWNRQNKFFKILEKVRSSLPPEFYADLLSSIVGNMDTPVYNYQSFFREFFLKSPLADGTLDLKTQCPQTFYFSDLFLAGDIENIVFVLRNLSSATKEQLFTSDSGLYICLALIFKDEWALLQLFITECKLSIDVRSEIPEKFQLYITEKNYHKQIIILDTKLERFFNMLLPTEEIDHSKQKSEEEKESPK</sequence>
<evidence type="ECO:0000313" key="1">
    <source>
        <dbReference type="EMBL" id="KAF8791504.1"/>
    </source>
</evidence>
<accession>A0A8T0FJU2</accession>
<dbReference type="Proteomes" id="UP000807504">
    <property type="component" value="Unassembled WGS sequence"/>
</dbReference>
<reference evidence="1" key="1">
    <citation type="journal article" date="2020" name="bioRxiv">
        <title>Chromosome-level reference genome of the European wasp spider Argiope bruennichi: a resource for studies on range expansion and evolutionary adaptation.</title>
        <authorList>
            <person name="Sheffer M.M."/>
            <person name="Hoppe A."/>
            <person name="Krehenwinkel H."/>
            <person name="Uhl G."/>
            <person name="Kuss A.W."/>
            <person name="Jensen L."/>
            <person name="Jensen C."/>
            <person name="Gillespie R.G."/>
            <person name="Hoff K.J."/>
            <person name="Prost S."/>
        </authorList>
    </citation>
    <scope>NUCLEOTIDE SEQUENCE</scope>
</reference>
<organism evidence="1 2">
    <name type="scientific">Argiope bruennichi</name>
    <name type="common">Wasp spider</name>
    <name type="synonym">Aranea bruennichi</name>
    <dbReference type="NCBI Taxonomy" id="94029"/>
    <lineage>
        <taxon>Eukaryota</taxon>
        <taxon>Metazoa</taxon>
        <taxon>Ecdysozoa</taxon>
        <taxon>Arthropoda</taxon>
        <taxon>Chelicerata</taxon>
        <taxon>Arachnida</taxon>
        <taxon>Araneae</taxon>
        <taxon>Araneomorphae</taxon>
        <taxon>Entelegynae</taxon>
        <taxon>Araneoidea</taxon>
        <taxon>Araneidae</taxon>
        <taxon>Argiope</taxon>
    </lineage>
</organism>
<evidence type="ECO:0000313" key="2">
    <source>
        <dbReference type="Proteomes" id="UP000807504"/>
    </source>
</evidence>
<name>A0A8T0FJU2_ARGBR</name>
<dbReference type="EMBL" id="JABXBU010000011">
    <property type="protein sequence ID" value="KAF8791504.1"/>
    <property type="molecule type" value="Genomic_DNA"/>
</dbReference>
<reference evidence="1" key="2">
    <citation type="submission" date="2020-06" db="EMBL/GenBank/DDBJ databases">
        <authorList>
            <person name="Sheffer M."/>
        </authorList>
    </citation>
    <scope>NUCLEOTIDE SEQUENCE</scope>
</reference>